<feature type="domain" description="Cell envelope-related transcriptional attenuator" evidence="2">
    <location>
        <begin position="73"/>
        <end position="217"/>
    </location>
</feature>
<accession>A0ABT9NTU4</accession>
<dbReference type="InterPro" id="IPR004474">
    <property type="entry name" value="LytR_CpsA_psr"/>
</dbReference>
<proteinExistence type="inferred from homology"/>
<protein>
    <submittedName>
        <fullName evidence="3">LCP family protein required for cell wall assembly</fullName>
    </submittedName>
</protein>
<dbReference type="PANTHER" id="PTHR33392">
    <property type="entry name" value="POLYISOPRENYL-TEICHOIC ACID--PEPTIDOGLYCAN TEICHOIC ACID TRANSFERASE TAGU"/>
    <property type="match status" value="1"/>
</dbReference>
<evidence type="ECO:0000313" key="4">
    <source>
        <dbReference type="Proteomes" id="UP001240447"/>
    </source>
</evidence>
<organism evidence="3 4">
    <name type="scientific">Nocardioides massiliensis</name>
    <dbReference type="NCBI Taxonomy" id="1325935"/>
    <lineage>
        <taxon>Bacteria</taxon>
        <taxon>Bacillati</taxon>
        <taxon>Actinomycetota</taxon>
        <taxon>Actinomycetes</taxon>
        <taxon>Propionibacteriales</taxon>
        <taxon>Nocardioidaceae</taxon>
        <taxon>Nocardioides</taxon>
    </lineage>
</organism>
<keyword evidence="4" id="KW-1185">Reference proteome</keyword>
<comment type="similarity">
    <text evidence="1">Belongs to the LytR/CpsA/Psr (LCP) family.</text>
</comment>
<dbReference type="Gene3D" id="3.40.630.190">
    <property type="entry name" value="LCP protein"/>
    <property type="match status" value="1"/>
</dbReference>
<dbReference type="Pfam" id="PF03816">
    <property type="entry name" value="LytR_cpsA_psr"/>
    <property type="match status" value="1"/>
</dbReference>
<sequence length="304" mass="32570">MRKVLLRWLPLGLVLALVGTTVPDSAYVEPPAALVRVASDDGRAQGIGRDPAVTWILAIGSDARPGQPVLRSRADAIQLVGLNARTGHAAALGIPRDSYVDIPGHGRNRVNAALTFGGPELMARTVAGMTGLRPDYVMVTSFGGFERMVDAIGGITVNSQYAFSDVVRPRGYRVGKNRLNGLQAHVFARLRKPFPRGDFDRSANQQRAMFGILREIRSKVDRPGFMERGTLAAIRNLSTNLGPIEAFRLAHAVGQVRPARVRACVLRGGTGMAGAASVVFPDLGQARRFARKAGRDARLEGGCG</sequence>
<dbReference type="Proteomes" id="UP001240447">
    <property type="component" value="Unassembled WGS sequence"/>
</dbReference>
<dbReference type="NCBIfam" id="TIGR00350">
    <property type="entry name" value="lytR_cpsA_psr"/>
    <property type="match status" value="1"/>
</dbReference>
<evidence type="ECO:0000256" key="1">
    <source>
        <dbReference type="ARBA" id="ARBA00006068"/>
    </source>
</evidence>
<name>A0ABT9NTU4_9ACTN</name>
<dbReference type="InterPro" id="IPR050922">
    <property type="entry name" value="LytR/CpsA/Psr_CW_biosynth"/>
</dbReference>
<evidence type="ECO:0000259" key="2">
    <source>
        <dbReference type="Pfam" id="PF03816"/>
    </source>
</evidence>
<reference evidence="3 4" key="1">
    <citation type="submission" date="2023-07" db="EMBL/GenBank/DDBJ databases">
        <title>Sequencing the genomes of 1000 actinobacteria strains.</title>
        <authorList>
            <person name="Klenk H.-P."/>
        </authorList>
    </citation>
    <scope>NUCLEOTIDE SEQUENCE [LARGE SCALE GENOMIC DNA]</scope>
    <source>
        <strain evidence="3 4">GD13</strain>
    </source>
</reference>
<dbReference type="PANTHER" id="PTHR33392:SF6">
    <property type="entry name" value="POLYISOPRENYL-TEICHOIC ACID--PEPTIDOGLYCAN TEICHOIC ACID TRANSFERASE TAGU"/>
    <property type="match status" value="1"/>
</dbReference>
<gene>
    <name evidence="3" type="ORF">J2S59_003664</name>
</gene>
<evidence type="ECO:0000313" key="3">
    <source>
        <dbReference type="EMBL" id="MDP9823855.1"/>
    </source>
</evidence>
<dbReference type="EMBL" id="JAUSQM010000001">
    <property type="protein sequence ID" value="MDP9823855.1"/>
    <property type="molecule type" value="Genomic_DNA"/>
</dbReference>
<comment type="caution">
    <text evidence="3">The sequence shown here is derived from an EMBL/GenBank/DDBJ whole genome shotgun (WGS) entry which is preliminary data.</text>
</comment>
<dbReference type="RefSeq" id="WP_068122312.1">
    <property type="nucleotide sequence ID" value="NZ_CCXJ01000541.1"/>
</dbReference>